<dbReference type="Pfam" id="PF08242">
    <property type="entry name" value="Methyltransf_12"/>
    <property type="match status" value="1"/>
</dbReference>
<dbReference type="InterPro" id="IPR029063">
    <property type="entry name" value="SAM-dependent_MTases_sf"/>
</dbReference>
<comment type="caution">
    <text evidence="5">The sequence shown here is derived from an EMBL/GenBank/DDBJ whole genome shotgun (WGS) entry which is preliminary data.</text>
</comment>
<dbReference type="GO" id="GO:0032259">
    <property type="term" value="P:methylation"/>
    <property type="evidence" value="ECO:0007669"/>
    <property type="project" value="UniProtKB-KW"/>
</dbReference>
<organism evidence="5 6">
    <name type="scientific">Bradyrhizobium valentinum</name>
    <dbReference type="NCBI Taxonomy" id="1518501"/>
    <lineage>
        <taxon>Bacteria</taxon>
        <taxon>Pseudomonadati</taxon>
        <taxon>Pseudomonadota</taxon>
        <taxon>Alphaproteobacteria</taxon>
        <taxon>Hyphomicrobiales</taxon>
        <taxon>Nitrobacteraceae</taxon>
        <taxon>Bradyrhizobium</taxon>
    </lineage>
</organism>
<reference evidence="5 6" key="1">
    <citation type="submission" date="2014-03" db="EMBL/GenBank/DDBJ databases">
        <title>Bradyrhizobium valentinum sp. nov., isolated from effective nodules of Lupinus mariae-josephae, a lupine endemic of basic-lime soils in Eastern Spain.</title>
        <authorList>
            <person name="Duran D."/>
            <person name="Rey L."/>
            <person name="Navarro A."/>
            <person name="Busquets A."/>
            <person name="Imperial J."/>
            <person name="Ruiz-Argueso T."/>
        </authorList>
    </citation>
    <scope>NUCLEOTIDE SEQUENCE [LARGE SCALE GENOMIC DNA]</scope>
    <source>
        <strain evidence="5 6">LmjM3</strain>
    </source>
</reference>
<evidence type="ECO:0000256" key="1">
    <source>
        <dbReference type="ARBA" id="ARBA00022603"/>
    </source>
</evidence>
<name>A0A0R3LS31_9BRAD</name>
<dbReference type="PANTHER" id="PTHR43464">
    <property type="entry name" value="METHYLTRANSFERASE"/>
    <property type="match status" value="1"/>
</dbReference>
<dbReference type="PANTHER" id="PTHR43464:SF19">
    <property type="entry name" value="UBIQUINONE BIOSYNTHESIS O-METHYLTRANSFERASE, MITOCHONDRIAL"/>
    <property type="match status" value="1"/>
</dbReference>
<keyword evidence="6" id="KW-1185">Reference proteome</keyword>
<keyword evidence="2" id="KW-0808">Transferase</keyword>
<keyword evidence="1" id="KW-0489">Methyltransferase</keyword>
<dbReference type="CDD" id="cd02440">
    <property type="entry name" value="AdoMet_MTases"/>
    <property type="match status" value="1"/>
</dbReference>
<keyword evidence="3" id="KW-0949">S-adenosyl-L-methionine</keyword>
<gene>
    <name evidence="5" type="ORF">CP49_22025</name>
</gene>
<proteinExistence type="predicted"/>
<feature type="domain" description="Methyltransferase type 12" evidence="4">
    <location>
        <begin position="58"/>
        <end position="154"/>
    </location>
</feature>
<evidence type="ECO:0000256" key="3">
    <source>
        <dbReference type="ARBA" id="ARBA00022691"/>
    </source>
</evidence>
<protein>
    <recommendedName>
        <fullName evidence="4">Methyltransferase type 12 domain-containing protein</fullName>
    </recommendedName>
</protein>
<evidence type="ECO:0000313" key="5">
    <source>
        <dbReference type="EMBL" id="KRR10801.1"/>
    </source>
</evidence>
<dbReference type="GO" id="GO:0008168">
    <property type="term" value="F:methyltransferase activity"/>
    <property type="evidence" value="ECO:0007669"/>
    <property type="project" value="UniProtKB-KW"/>
</dbReference>
<sequence>MEVLREDHRVDLTDRKTHFEFGENWRDYSKTIDTVRIESAVQGLRKLFPNGIAGKTFLDIGCGSGLHSLAALLLGASSVLATDIDENSIVTTRMVLERAPRNQWQARTESVFDMTPATTGQFDIVYSWGVLHHTGKMWQAIETAAKLVKPGGQFALAIYATTTLDPAWKLEKRIYSRSPKALQGIARMVFISALFSAELLRGRNPIERITRTRARGMNSSHDLHDWLGGYPYETATAGELYDRIRAMGFTEERSFLIPPSLGLFGAGNHEFVFTADKTTASQ</sequence>
<evidence type="ECO:0000259" key="4">
    <source>
        <dbReference type="Pfam" id="PF08242"/>
    </source>
</evidence>
<dbReference type="InterPro" id="IPR013217">
    <property type="entry name" value="Methyltransf_12"/>
</dbReference>
<dbReference type="Proteomes" id="UP000051913">
    <property type="component" value="Unassembled WGS sequence"/>
</dbReference>
<dbReference type="Gene3D" id="3.40.50.150">
    <property type="entry name" value="Vaccinia Virus protein VP39"/>
    <property type="match status" value="1"/>
</dbReference>
<dbReference type="SUPFAM" id="SSF53335">
    <property type="entry name" value="S-adenosyl-L-methionine-dependent methyltransferases"/>
    <property type="match status" value="1"/>
</dbReference>
<dbReference type="EMBL" id="LLXX01000047">
    <property type="protein sequence ID" value="KRR10801.1"/>
    <property type="molecule type" value="Genomic_DNA"/>
</dbReference>
<evidence type="ECO:0000313" key="6">
    <source>
        <dbReference type="Proteomes" id="UP000051913"/>
    </source>
</evidence>
<evidence type="ECO:0000256" key="2">
    <source>
        <dbReference type="ARBA" id="ARBA00022679"/>
    </source>
</evidence>
<accession>A0A0R3LS31</accession>
<dbReference type="AlphaFoldDB" id="A0A0R3LS31"/>